<proteinExistence type="predicted"/>
<evidence type="ECO:0000313" key="3">
    <source>
        <dbReference type="Proteomes" id="UP001361239"/>
    </source>
</evidence>
<name>A0ABU8S2J4_9SPHN</name>
<dbReference type="Proteomes" id="UP001361239">
    <property type="component" value="Unassembled WGS sequence"/>
</dbReference>
<dbReference type="RefSeq" id="WP_339589368.1">
    <property type="nucleotide sequence ID" value="NZ_JBBHJZ010000008.1"/>
</dbReference>
<reference evidence="2 3" key="1">
    <citation type="submission" date="2024-03" db="EMBL/GenBank/DDBJ databases">
        <authorList>
            <person name="Jo J.-H."/>
        </authorList>
    </citation>
    <scope>NUCLEOTIDE SEQUENCE [LARGE SCALE GENOMIC DNA]</scope>
    <source>
        <strain evidence="2 3">PS1R-30</strain>
    </source>
</reference>
<sequence length="187" mass="19662">MVGAGAALLLALGLGGYAATRRRRRVEERDEAVVAPPLTAYAEPAPRPVAVQPVSAPTGGLAPEAPLPAFATVAETTAVPLATRRAIGEEELVPATHPATSRSAAGLDGPVPQSREERDTLLASMVSAAPDASNPFTSRKARLRRARIILQSREIDERDGANKPFDWRTYKSSTSNPAPATPPRVTA</sequence>
<accession>A0ABU8S2J4</accession>
<evidence type="ECO:0008006" key="4">
    <source>
        <dbReference type="Google" id="ProtNLM"/>
    </source>
</evidence>
<evidence type="ECO:0000313" key="2">
    <source>
        <dbReference type="EMBL" id="MEJ5979428.1"/>
    </source>
</evidence>
<evidence type="ECO:0000256" key="1">
    <source>
        <dbReference type="SAM" id="MobiDB-lite"/>
    </source>
</evidence>
<gene>
    <name evidence="2" type="ORF">WG901_22435</name>
</gene>
<feature type="region of interest" description="Disordered" evidence="1">
    <location>
        <begin position="155"/>
        <end position="187"/>
    </location>
</feature>
<dbReference type="EMBL" id="JBBHJZ010000008">
    <property type="protein sequence ID" value="MEJ5979428.1"/>
    <property type="molecule type" value="Genomic_DNA"/>
</dbReference>
<protein>
    <recommendedName>
        <fullName evidence="4">LPXTG cell wall anchor domain-containing protein</fullName>
    </recommendedName>
</protein>
<feature type="compositionally biased region" description="Basic and acidic residues" evidence="1">
    <location>
        <begin position="155"/>
        <end position="169"/>
    </location>
</feature>
<organism evidence="2 3">
    <name type="scientific">Novosphingobium anseongense</name>
    <dbReference type="NCBI Taxonomy" id="3133436"/>
    <lineage>
        <taxon>Bacteria</taxon>
        <taxon>Pseudomonadati</taxon>
        <taxon>Pseudomonadota</taxon>
        <taxon>Alphaproteobacteria</taxon>
        <taxon>Sphingomonadales</taxon>
        <taxon>Sphingomonadaceae</taxon>
        <taxon>Novosphingobium</taxon>
    </lineage>
</organism>
<comment type="caution">
    <text evidence="2">The sequence shown here is derived from an EMBL/GenBank/DDBJ whole genome shotgun (WGS) entry which is preliminary data.</text>
</comment>
<keyword evidence="3" id="KW-1185">Reference proteome</keyword>